<organism evidence="7 8">
    <name type="scientific">Lactobacillus pasteurii DSM 23907 = CRBIP 24.76</name>
    <dbReference type="NCBI Taxonomy" id="1423790"/>
    <lineage>
        <taxon>Bacteria</taxon>
        <taxon>Bacillati</taxon>
        <taxon>Bacillota</taxon>
        <taxon>Bacilli</taxon>
        <taxon>Lactobacillales</taxon>
        <taxon>Lactobacillaceae</taxon>
        <taxon>Lactobacillus</taxon>
    </lineage>
</organism>
<dbReference type="PROSITE" id="PS00092">
    <property type="entry name" value="N6_MTASE"/>
    <property type="match status" value="2"/>
</dbReference>
<name>I7JXN4_9LACO</name>
<dbReference type="RefSeq" id="WP_009559361.1">
    <property type="nucleotide sequence ID" value="NZ_AYZN01000009.1"/>
</dbReference>
<evidence type="ECO:0000256" key="1">
    <source>
        <dbReference type="ARBA" id="ARBA00006594"/>
    </source>
</evidence>
<evidence type="ECO:0000313" key="8">
    <source>
        <dbReference type="Proteomes" id="UP000009311"/>
    </source>
</evidence>
<comment type="caution">
    <text evidence="7">The sequence shown here is derived from an EMBL/GenBank/DDBJ whole genome shotgun (WGS) entry which is preliminary data.</text>
</comment>
<evidence type="ECO:0000256" key="4">
    <source>
        <dbReference type="ARBA" id="ARBA00022691"/>
    </source>
</evidence>
<dbReference type="GO" id="GO:0032259">
    <property type="term" value="P:methylation"/>
    <property type="evidence" value="ECO:0007669"/>
    <property type="project" value="UniProtKB-KW"/>
</dbReference>
<dbReference type="AlphaFoldDB" id="I7JXN4"/>
<keyword evidence="4" id="KW-0949">S-adenosyl-L-methionine</keyword>
<dbReference type="GO" id="GO:0008170">
    <property type="term" value="F:N-methyltransferase activity"/>
    <property type="evidence" value="ECO:0007669"/>
    <property type="project" value="InterPro"/>
</dbReference>
<protein>
    <recommendedName>
        <fullName evidence="6">DNA methylase N-4/N-6 domain-containing protein</fullName>
    </recommendedName>
</protein>
<dbReference type="GO" id="GO:0009307">
    <property type="term" value="P:DNA restriction-modification system"/>
    <property type="evidence" value="ECO:0007669"/>
    <property type="project" value="UniProtKB-KW"/>
</dbReference>
<dbReference type="SUPFAM" id="SSF53335">
    <property type="entry name" value="S-adenosyl-L-methionine-dependent methyltransferases"/>
    <property type="match status" value="3"/>
</dbReference>
<reference evidence="7 8" key="1">
    <citation type="submission" date="2012-06" db="EMBL/GenBank/DDBJ databases">
        <title>Draft Genome Sequence of Lactobacillus pasteurii CRBIP 24.76T.</title>
        <authorList>
            <person name="Cousin S."/>
            <person name="Bouchier C."/>
            <person name="Loux V."/>
            <person name="Ma L."/>
            <person name="Creno S."/>
            <person name="Bizet C."/>
            <person name="Clermont D."/>
        </authorList>
    </citation>
    <scope>NUCLEOTIDE SEQUENCE [LARGE SCALE GENOMIC DNA]</scope>
    <source>
        <strain evidence="8">CRBIP 24.76T</strain>
    </source>
</reference>
<evidence type="ECO:0000313" key="7">
    <source>
        <dbReference type="EMBL" id="CCI84805.1"/>
    </source>
</evidence>
<dbReference type="InterPro" id="IPR029063">
    <property type="entry name" value="SAM-dependent_MTases_sf"/>
</dbReference>
<dbReference type="Proteomes" id="UP000009311">
    <property type="component" value="Unassembled WGS sequence"/>
</dbReference>
<dbReference type="eggNOG" id="COG0863">
    <property type="taxonomic scope" value="Bacteria"/>
</dbReference>
<feature type="domain" description="DNA methylase N-4/N-6" evidence="6">
    <location>
        <begin position="273"/>
        <end position="502"/>
    </location>
</feature>
<dbReference type="InterPro" id="IPR002295">
    <property type="entry name" value="N4/N6-MTase_EcoPI_Mod-like"/>
</dbReference>
<sequence>MELIKILNYQGNKAALMPFISTNLRKYVSPGAKICDIFAGSGSVGAYLKDDYSVIANDAELYSSIISSSLLNIPSTNSLLKTKKIFFRGYKTNFKALLSPHEISVAKERNFLLLNSTTGLISLYKNFPTIWNGIDARVNYKLLAENNKYNLFLYYYSGTYFGIEQSIQIDSIIKTIHEIDDIEIQNVLFSCLFYAMSETVFSKDGHMAQPLNITKNSSRHLKQRKKDIFEYFKNKLDEFIEKSTKSSDIQKSTVFNEDMSILLKDEKFNQQHVDLIYADPPYTDMQYSRYYHLLNVAAKYNYPKPTISRGKFTKGLYTEGRNQSDLSKKSKAKKRLEELFNYCHEKGIVLALSYAYPKDEANQKTDRYTISIEELVEMAKKIFGNKRVQIEYKDYQHANNRNSSTKEVLEYLILCGQEVHKSQYNLIKLKKEIKSLTPTSRNPVYNTHLYWSQKSFNVIDSLITHLSSKNDIVFDPFMGSGVTVLEAVKNNMNRIGIGCDVNEMSNFIASSILKNIPSTNLDILFNKFECKLDDLLQYYKTECDNCKNIGIISKVVFDKPDRNTNNFEIKAISYTCPKCGKRVKDPNVDDYSRFMTVKNNRSVKNIHLIQNSKIAVGVDDKISDIFTPRNFSILNDIVEYIQNIDDTNDKNVLNYLLMSVLHLAKITDTHSNSQWPLWIPKSNCVEKNIVDLLHRRMKNLAKAQNYIKQQYSNSALAHNFSELKENNALVLTKGSQYITNREIPDDSVSLIITDPPYMDQVLYSEYMQLYKPFIGVNFNLQDEIIVSSAPERDKGKDEYFSLLYQVFEMCKMKLKENNIMCLFFHDSNLEVWVKLIQILEQNGFKFISQEHIKKSKTVKNILSPKKSLNGDAVLFFENTRHKLPQSITSISVNDIEDSVVKEAKKLLEKYGDLSTPELYDMGIMEMLIENGWLEQLSKKYKSLVEIFEKYFIWKKASAKWHLQVKDVNLLSEI</sequence>
<comment type="similarity">
    <text evidence="1">Belongs to the N(4)/N(6)-methyltransferase family.</text>
</comment>
<dbReference type="Gene3D" id="3.40.50.150">
    <property type="entry name" value="Vaccinia Virus protein VP39"/>
    <property type="match status" value="3"/>
</dbReference>
<gene>
    <name evidence="7" type="ORF">BN53_01620</name>
</gene>
<keyword evidence="2" id="KW-0489">Methyltransferase</keyword>
<dbReference type="eggNOG" id="COG1743">
    <property type="taxonomic scope" value="Bacteria"/>
</dbReference>
<evidence type="ECO:0000256" key="2">
    <source>
        <dbReference type="ARBA" id="ARBA00022603"/>
    </source>
</evidence>
<dbReference type="GO" id="GO:0003677">
    <property type="term" value="F:DNA binding"/>
    <property type="evidence" value="ECO:0007669"/>
    <property type="project" value="InterPro"/>
</dbReference>
<keyword evidence="5" id="KW-0680">Restriction system</keyword>
<evidence type="ECO:0000259" key="6">
    <source>
        <dbReference type="Pfam" id="PF01555"/>
    </source>
</evidence>
<dbReference type="InterPro" id="IPR002052">
    <property type="entry name" value="DNA_methylase_N6_adenine_CS"/>
</dbReference>
<dbReference type="eggNOG" id="COG3392">
    <property type="taxonomic scope" value="Bacteria"/>
</dbReference>
<evidence type="ECO:0000256" key="5">
    <source>
        <dbReference type="ARBA" id="ARBA00022747"/>
    </source>
</evidence>
<dbReference type="EMBL" id="CAKD01000012">
    <property type="protein sequence ID" value="CCI84805.1"/>
    <property type="molecule type" value="Genomic_DNA"/>
</dbReference>
<keyword evidence="8" id="KW-1185">Reference proteome</keyword>
<proteinExistence type="inferred from homology"/>
<dbReference type="PRINTS" id="PR00506">
    <property type="entry name" value="D21N6MTFRASE"/>
</dbReference>
<keyword evidence="3" id="KW-0808">Transferase</keyword>
<dbReference type="Pfam" id="PF01555">
    <property type="entry name" value="N6_N4_Mtase"/>
    <property type="match status" value="2"/>
</dbReference>
<accession>I7JXN4</accession>
<evidence type="ECO:0000256" key="3">
    <source>
        <dbReference type="ARBA" id="ARBA00022679"/>
    </source>
</evidence>
<feature type="domain" description="DNA methylase N-4/N-6" evidence="6">
    <location>
        <begin position="748"/>
        <end position="888"/>
    </location>
</feature>
<dbReference type="PATRIC" id="fig|1423790.3.peg.1800"/>
<dbReference type="InterPro" id="IPR002941">
    <property type="entry name" value="DNA_methylase_N4/N6"/>
</dbReference>